<gene>
    <name evidence="1" type="ORF">BV22DRAFT_1134687</name>
</gene>
<reference evidence="1" key="1">
    <citation type="journal article" date="2021" name="New Phytol.">
        <title>Evolutionary innovations through gain and loss of genes in the ectomycorrhizal Boletales.</title>
        <authorList>
            <person name="Wu G."/>
            <person name="Miyauchi S."/>
            <person name="Morin E."/>
            <person name="Kuo A."/>
            <person name="Drula E."/>
            <person name="Varga T."/>
            <person name="Kohler A."/>
            <person name="Feng B."/>
            <person name="Cao Y."/>
            <person name="Lipzen A."/>
            <person name="Daum C."/>
            <person name="Hundley H."/>
            <person name="Pangilinan J."/>
            <person name="Johnson J."/>
            <person name="Barry K."/>
            <person name="LaButti K."/>
            <person name="Ng V."/>
            <person name="Ahrendt S."/>
            <person name="Min B."/>
            <person name="Choi I.G."/>
            <person name="Park H."/>
            <person name="Plett J.M."/>
            <person name="Magnuson J."/>
            <person name="Spatafora J.W."/>
            <person name="Nagy L.G."/>
            <person name="Henrissat B."/>
            <person name="Grigoriev I.V."/>
            <person name="Yang Z.L."/>
            <person name="Xu J."/>
            <person name="Martin F.M."/>
        </authorList>
    </citation>
    <scope>NUCLEOTIDE SEQUENCE</scope>
    <source>
        <strain evidence="1">KUC20120723A-06</strain>
    </source>
</reference>
<comment type="caution">
    <text evidence="1">The sequence shown here is derived from an EMBL/GenBank/DDBJ whole genome shotgun (WGS) entry which is preliminary data.</text>
</comment>
<dbReference type="Proteomes" id="UP000790709">
    <property type="component" value="Unassembled WGS sequence"/>
</dbReference>
<dbReference type="EMBL" id="MU266809">
    <property type="protein sequence ID" value="KAH7918299.1"/>
    <property type="molecule type" value="Genomic_DNA"/>
</dbReference>
<organism evidence="1 2">
    <name type="scientific">Leucogyrophana mollusca</name>
    <dbReference type="NCBI Taxonomy" id="85980"/>
    <lineage>
        <taxon>Eukaryota</taxon>
        <taxon>Fungi</taxon>
        <taxon>Dikarya</taxon>
        <taxon>Basidiomycota</taxon>
        <taxon>Agaricomycotina</taxon>
        <taxon>Agaricomycetes</taxon>
        <taxon>Agaricomycetidae</taxon>
        <taxon>Boletales</taxon>
        <taxon>Boletales incertae sedis</taxon>
        <taxon>Leucogyrophana</taxon>
    </lineage>
</organism>
<name>A0ACB8AYG1_9AGAM</name>
<evidence type="ECO:0000313" key="2">
    <source>
        <dbReference type="Proteomes" id="UP000790709"/>
    </source>
</evidence>
<proteinExistence type="predicted"/>
<sequence>MLFRPGAILLAVGICATRVVALVDYNDYYATFFSGPILNGSAENHVVWIGNKYPWDDRACGSCKNITKIPTGQLRSWSLGASCKVNIRFYGKPSCKSELSPTYEGYSHAETNVHGDIRNARSFEACQVE</sequence>
<keyword evidence="2" id="KW-1185">Reference proteome</keyword>
<protein>
    <submittedName>
        <fullName evidence="1">Uncharacterized protein</fullName>
    </submittedName>
</protein>
<accession>A0ACB8AYG1</accession>
<evidence type="ECO:0000313" key="1">
    <source>
        <dbReference type="EMBL" id="KAH7918299.1"/>
    </source>
</evidence>